<keyword evidence="3" id="KW-0862">Zinc</keyword>
<feature type="region of interest" description="Disordered" evidence="9">
    <location>
        <begin position="459"/>
        <end position="484"/>
    </location>
</feature>
<feature type="domain" description="Myb-like" evidence="10">
    <location>
        <begin position="319"/>
        <end position="362"/>
    </location>
</feature>
<evidence type="ECO:0000313" key="15">
    <source>
        <dbReference type="Proteomes" id="UP000193944"/>
    </source>
</evidence>
<dbReference type="Gene3D" id="1.10.10.10">
    <property type="entry name" value="Winged helix-like DNA-binding domain superfamily/Winged helix DNA-binding domain"/>
    <property type="match status" value="1"/>
</dbReference>
<evidence type="ECO:0000256" key="9">
    <source>
        <dbReference type="SAM" id="MobiDB-lite"/>
    </source>
</evidence>
<dbReference type="InterPro" id="IPR036388">
    <property type="entry name" value="WH-like_DNA-bd_sf"/>
</dbReference>
<dbReference type="GO" id="GO:0003677">
    <property type="term" value="F:DNA binding"/>
    <property type="evidence" value="ECO:0007669"/>
    <property type="project" value="UniProtKB-KW"/>
</dbReference>
<evidence type="ECO:0000256" key="6">
    <source>
        <dbReference type="ARBA" id="ARBA00023163"/>
    </source>
</evidence>
<dbReference type="EMBL" id="MCFG01000028">
    <property type="protein sequence ID" value="ORX85897.1"/>
    <property type="molecule type" value="Genomic_DNA"/>
</dbReference>
<evidence type="ECO:0000256" key="8">
    <source>
        <dbReference type="SAM" id="Coils"/>
    </source>
</evidence>
<name>A0A1Y1XJG3_9FUNG</name>
<dbReference type="Proteomes" id="UP000193944">
    <property type="component" value="Unassembled WGS sequence"/>
</dbReference>
<dbReference type="PANTHER" id="PTHR12802">
    <property type="entry name" value="SWI/SNF COMPLEX-RELATED"/>
    <property type="match status" value="1"/>
</dbReference>
<dbReference type="FunFam" id="1.10.10.60:FF:000014">
    <property type="entry name" value="SWI/SNF complex subunit SMARCC2 isoform C"/>
    <property type="match status" value="1"/>
</dbReference>
<keyword evidence="4" id="KW-0805">Transcription regulation</keyword>
<keyword evidence="6" id="KW-0804">Transcription</keyword>
<dbReference type="SUPFAM" id="SSF46689">
    <property type="entry name" value="Homeodomain-like"/>
    <property type="match status" value="2"/>
</dbReference>
<dbReference type="InterPro" id="IPR007526">
    <property type="entry name" value="SWIRM"/>
</dbReference>
<dbReference type="PROSITE" id="PS51293">
    <property type="entry name" value="SANT"/>
    <property type="match status" value="1"/>
</dbReference>
<evidence type="ECO:0000259" key="13">
    <source>
        <dbReference type="PROSITE" id="PS52032"/>
    </source>
</evidence>
<evidence type="ECO:0000256" key="1">
    <source>
        <dbReference type="ARBA" id="ARBA00022723"/>
    </source>
</evidence>
<dbReference type="GO" id="GO:0008270">
    <property type="term" value="F:zinc ion binding"/>
    <property type="evidence" value="ECO:0007669"/>
    <property type="project" value="UniProtKB-KW"/>
</dbReference>
<dbReference type="PANTHER" id="PTHR12802:SF41">
    <property type="entry name" value="BRAHMA ASSOCIATED PROTEIN 155 KDA"/>
    <property type="match status" value="1"/>
</dbReference>
<dbReference type="Pfam" id="PF16495">
    <property type="entry name" value="SWIRM-assoc_1"/>
    <property type="match status" value="1"/>
</dbReference>
<feature type="compositionally biased region" description="Basic and acidic residues" evidence="9">
    <location>
        <begin position="459"/>
        <end position="483"/>
    </location>
</feature>
<evidence type="ECO:0000313" key="14">
    <source>
        <dbReference type="EMBL" id="ORX85897.1"/>
    </source>
</evidence>
<dbReference type="SMART" id="SM00717">
    <property type="entry name" value="SANT"/>
    <property type="match status" value="1"/>
</dbReference>
<evidence type="ECO:0000256" key="5">
    <source>
        <dbReference type="ARBA" id="ARBA00023125"/>
    </source>
</evidence>
<dbReference type="PROSITE" id="PS52032">
    <property type="entry name" value="MARR_BRCT_CHROMO"/>
    <property type="match status" value="1"/>
</dbReference>
<dbReference type="InterPro" id="IPR001005">
    <property type="entry name" value="SANT/Myb"/>
</dbReference>
<dbReference type="Pfam" id="PF04433">
    <property type="entry name" value="SWIRM"/>
    <property type="match status" value="1"/>
</dbReference>
<dbReference type="GO" id="GO:0016514">
    <property type="term" value="C:SWI/SNF complex"/>
    <property type="evidence" value="ECO:0007669"/>
    <property type="project" value="TreeGrafter"/>
</dbReference>
<dbReference type="Gene3D" id="3.30.60.90">
    <property type="match status" value="1"/>
</dbReference>
<dbReference type="Pfam" id="PF00249">
    <property type="entry name" value="Myb_DNA-binding"/>
    <property type="match status" value="1"/>
</dbReference>
<dbReference type="STRING" id="1754192.A0A1Y1XJG3"/>
<proteinExistence type="predicted"/>
<dbReference type="OrthoDB" id="118550at2759"/>
<keyword evidence="2" id="KW-0863">Zinc-finger</keyword>
<keyword evidence="1" id="KW-0479">Metal-binding</keyword>
<evidence type="ECO:0000259" key="11">
    <source>
        <dbReference type="PROSITE" id="PS50934"/>
    </source>
</evidence>
<feature type="domain" description="SWIRM" evidence="11">
    <location>
        <begin position="106"/>
        <end position="203"/>
    </location>
</feature>
<dbReference type="GO" id="GO:0042393">
    <property type="term" value="F:histone binding"/>
    <property type="evidence" value="ECO:0007669"/>
    <property type="project" value="TreeGrafter"/>
</dbReference>
<protein>
    <submittedName>
        <fullName evidence="14">SWIRM-domain-containing protein</fullName>
    </submittedName>
</protein>
<organism evidence="14 15">
    <name type="scientific">Anaeromyces robustus</name>
    <dbReference type="NCBI Taxonomy" id="1754192"/>
    <lineage>
        <taxon>Eukaryota</taxon>
        <taxon>Fungi</taxon>
        <taxon>Fungi incertae sedis</taxon>
        <taxon>Chytridiomycota</taxon>
        <taxon>Chytridiomycota incertae sedis</taxon>
        <taxon>Neocallimastigomycetes</taxon>
        <taxon>Neocallimastigales</taxon>
        <taxon>Neocallimastigaceae</taxon>
        <taxon>Anaeromyces</taxon>
    </lineage>
</organism>
<evidence type="ECO:0000256" key="4">
    <source>
        <dbReference type="ARBA" id="ARBA00023015"/>
    </source>
</evidence>
<keyword evidence="5" id="KW-0238">DNA-binding</keyword>
<reference evidence="14 15" key="1">
    <citation type="submission" date="2016-08" db="EMBL/GenBank/DDBJ databases">
        <title>A Parts List for Fungal Cellulosomes Revealed by Comparative Genomics.</title>
        <authorList>
            <consortium name="DOE Joint Genome Institute"/>
            <person name="Haitjema C.H."/>
            <person name="Gilmore S.P."/>
            <person name="Henske J.K."/>
            <person name="Solomon K.V."/>
            <person name="De Groot R."/>
            <person name="Kuo A."/>
            <person name="Mondo S.J."/>
            <person name="Salamov A.A."/>
            <person name="Labutti K."/>
            <person name="Zhao Z."/>
            <person name="Chiniquy J."/>
            <person name="Barry K."/>
            <person name="Brewer H.M."/>
            <person name="Purvine S.O."/>
            <person name="Wright A.T."/>
            <person name="Boxma B."/>
            <person name="Van Alen T."/>
            <person name="Hackstein J.H."/>
            <person name="Baker S.E."/>
            <person name="Grigoriev I.V."/>
            <person name="O'Malley M.A."/>
        </authorList>
    </citation>
    <scope>NUCLEOTIDE SEQUENCE [LARGE SCALE GENOMIC DNA]</scope>
    <source>
        <strain evidence="14 15">S4</strain>
    </source>
</reference>
<dbReference type="PROSITE" id="PS50934">
    <property type="entry name" value="SWIRM"/>
    <property type="match status" value="1"/>
</dbReference>
<evidence type="ECO:0000256" key="3">
    <source>
        <dbReference type="ARBA" id="ARBA00022833"/>
    </source>
</evidence>
<dbReference type="PROSITE" id="PS50090">
    <property type="entry name" value="MYB_LIKE"/>
    <property type="match status" value="1"/>
</dbReference>
<feature type="domain" description="SANT" evidence="12">
    <location>
        <begin position="315"/>
        <end position="366"/>
    </location>
</feature>
<dbReference type="SUPFAM" id="SSF57850">
    <property type="entry name" value="RING/U-box"/>
    <property type="match status" value="1"/>
</dbReference>
<dbReference type="GO" id="GO:0045893">
    <property type="term" value="P:positive regulation of DNA-templated transcription"/>
    <property type="evidence" value="ECO:0007669"/>
    <property type="project" value="TreeGrafter"/>
</dbReference>
<dbReference type="FunFam" id="1.10.10.10:FF:000020">
    <property type="entry name" value="SWI/SNF complex subunit SMARCC2 isoform c"/>
    <property type="match status" value="1"/>
</dbReference>
<sequence length="550" mass="64859">MDYKIINKFNDDNIVIHCLEHPDSYNKIVKVSDEYENCSFNENNDYLWNISINWLRKCLQFKDWISEQDFVVEKQEIDDEKERRLNKYPETVEEAKDYLINKSKKIIIPEYAKWFSFLKVHEREKKALPEFFNNKSKSKTEEIYKEYRNFIINTYRMNPSEYLTVTSCRRFLAGDICSIMRIHSFLEQWGLINYQINPETRPSKIGPSFTGHFRITANTPKGLVPFFPNIPASVATLSENNNQFQRNNNNNNNNNLNNKQVFCSTCKTECTQKRYHCLTQRSINLCPNCYSEGIFPIDLTSSNFIKLENTIIDQEIDERWTDQEILLLLEGIELYDDEWMKIAEYVGTKTHRQCISKFLELPIEDPFLENNTNLQDSSITENIKSSSPANIGPMKYSRIPFNQADNPVLSVVTFLASIADPKATKAAVKAAVEELEQPNSLKKYIQSYKESILKKDSLAVKNNDKKDDKNKQEDSEKPNESKTQKMLNKLIELKLKKFELKYKNFELLEKNIENEKKEFERQHQNLYIDKLVFKRHIQQKNNNAKRTKLY</sequence>
<dbReference type="InterPro" id="IPR043145">
    <property type="entry name" value="Znf_ZZ_sf"/>
</dbReference>
<dbReference type="Gene3D" id="1.10.10.60">
    <property type="entry name" value="Homeodomain-like"/>
    <property type="match status" value="1"/>
</dbReference>
<dbReference type="InterPro" id="IPR009057">
    <property type="entry name" value="Homeodomain-like_sf"/>
</dbReference>
<dbReference type="AlphaFoldDB" id="A0A1Y1XJG3"/>
<keyword evidence="8" id="KW-0175">Coiled coil</keyword>
<dbReference type="InterPro" id="IPR000433">
    <property type="entry name" value="Znf_ZZ"/>
</dbReference>
<evidence type="ECO:0000259" key="12">
    <source>
        <dbReference type="PROSITE" id="PS51293"/>
    </source>
</evidence>
<dbReference type="InterPro" id="IPR032451">
    <property type="entry name" value="SMARCC_C"/>
</dbReference>
<dbReference type="PROSITE" id="PS01357">
    <property type="entry name" value="ZF_ZZ_1"/>
    <property type="match status" value="1"/>
</dbReference>
<keyword evidence="15" id="KW-1185">Reference proteome</keyword>
<reference evidence="14 15" key="2">
    <citation type="submission" date="2016-08" db="EMBL/GenBank/DDBJ databases">
        <title>Pervasive Adenine N6-methylation of Active Genes in Fungi.</title>
        <authorList>
            <consortium name="DOE Joint Genome Institute"/>
            <person name="Mondo S.J."/>
            <person name="Dannebaum R.O."/>
            <person name="Kuo R.C."/>
            <person name="Labutti K."/>
            <person name="Haridas S."/>
            <person name="Kuo A."/>
            <person name="Salamov A."/>
            <person name="Ahrendt S.R."/>
            <person name="Lipzen A."/>
            <person name="Sullivan W."/>
            <person name="Andreopoulos W.B."/>
            <person name="Clum A."/>
            <person name="Lindquist E."/>
            <person name="Daum C."/>
            <person name="Ramamoorthy G.K."/>
            <person name="Gryganskyi A."/>
            <person name="Culley D."/>
            <person name="Magnuson J.K."/>
            <person name="James T.Y."/>
            <person name="O'Malley M.A."/>
            <person name="Stajich J.E."/>
            <person name="Spatafora J.W."/>
            <person name="Visel A."/>
            <person name="Grigoriev I.V."/>
        </authorList>
    </citation>
    <scope>NUCLEOTIDE SEQUENCE [LARGE SCALE GENOMIC DNA]</scope>
    <source>
        <strain evidence="14 15">S4</strain>
    </source>
</reference>
<keyword evidence="7" id="KW-0539">Nucleus</keyword>
<dbReference type="InterPro" id="IPR017884">
    <property type="entry name" value="SANT_dom"/>
</dbReference>
<evidence type="ECO:0000256" key="7">
    <source>
        <dbReference type="ARBA" id="ARBA00023242"/>
    </source>
</evidence>
<comment type="caution">
    <text evidence="14">The sequence shown here is derived from an EMBL/GenBank/DDBJ whole genome shotgun (WGS) entry which is preliminary data.</text>
</comment>
<evidence type="ECO:0000256" key="2">
    <source>
        <dbReference type="ARBA" id="ARBA00022771"/>
    </source>
</evidence>
<accession>A0A1Y1XJG3</accession>
<feature type="coiled-coil region" evidence="8">
    <location>
        <begin position="495"/>
        <end position="529"/>
    </location>
</feature>
<dbReference type="InterPro" id="IPR049898">
    <property type="entry name" value="MARR_BRCT_CHROMO"/>
</dbReference>
<feature type="domain" description="Chromo" evidence="13">
    <location>
        <begin position="1"/>
        <end position="87"/>
    </location>
</feature>
<gene>
    <name evidence="14" type="ORF">BCR32DRAFT_199559</name>
</gene>
<evidence type="ECO:0000259" key="10">
    <source>
        <dbReference type="PROSITE" id="PS50090"/>
    </source>
</evidence>